<protein>
    <submittedName>
        <fullName evidence="2">Uncharacterized protein</fullName>
    </submittedName>
</protein>
<dbReference type="PATRIC" id="fig|1003195.29.peg.6720"/>
<keyword evidence="3" id="KW-1185">Reference proteome</keyword>
<sequence>MTVHHRGSPARREAPPPLPSRLNGWARAGGCSGASAWGFHFSRGRHQRGSL</sequence>
<dbReference type="EMBL" id="CP003229">
    <property type="protein sequence ID" value="AEW99117.1"/>
    <property type="molecule type" value="Genomic_DNA"/>
</dbReference>
<feature type="region of interest" description="Disordered" evidence="1">
    <location>
        <begin position="1"/>
        <end position="25"/>
    </location>
</feature>
<proteinExistence type="predicted"/>
<organism evidence="2 3">
    <name type="scientific">Streptantibioticus cattleyicolor (strain ATCC 35852 / DSM 46488 / JCM 4925 / NBRC 14057 / NRRL 8057)</name>
    <name type="common">Streptomyces cattleya</name>
    <dbReference type="NCBI Taxonomy" id="1003195"/>
    <lineage>
        <taxon>Bacteria</taxon>
        <taxon>Bacillati</taxon>
        <taxon>Actinomycetota</taxon>
        <taxon>Actinomycetes</taxon>
        <taxon>Kitasatosporales</taxon>
        <taxon>Streptomycetaceae</taxon>
        <taxon>Streptantibioticus</taxon>
    </lineage>
</organism>
<dbReference type="KEGG" id="scy:SCATT_p09240"/>
<keyword evidence="2" id="KW-0614">Plasmid</keyword>
<dbReference type="AlphaFoldDB" id="G8XDH1"/>
<dbReference type="HOGENOM" id="CLU_3104213_0_0_11"/>
<dbReference type="Proteomes" id="UP000007842">
    <property type="component" value="Plasmid pSCATT"/>
</dbReference>
<evidence type="ECO:0000313" key="3">
    <source>
        <dbReference type="Proteomes" id="UP000007842"/>
    </source>
</evidence>
<name>G8XDH1_STREN</name>
<accession>G8XDH1</accession>
<evidence type="ECO:0000313" key="2">
    <source>
        <dbReference type="EMBL" id="AEW99117.1"/>
    </source>
</evidence>
<gene>
    <name evidence="2" type="ordered locus">SCATT_p09240</name>
</gene>
<evidence type="ECO:0000256" key="1">
    <source>
        <dbReference type="SAM" id="MobiDB-lite"/>
    </source>
</evidence>
<geneLocation type="plasmid" evidence="2 3">
    <name>pSCATT</name>
</geneLocation>
<reference evidence="3" key="1">
    <citation type="submission" date="2011-12" db="EMBL/GenBank/DDBJ databases">
        <title>Complete genome sequence of Streptomyces cattleya strain DSM 46488.</title>
        <authorList>
            <person name="Ou H.-Y."/>
            <person name="Li P."/>
            <person name="Zhao C."/>
            <person name="O'Hagan D."/>
            <person name="Deng Z."/>
        </authorList>
    </citation>
    <scope>NUCLEOTIDE SEQUENCE [LARGE SCALE GENOMIC DNA]</scope>
    <source>
        <strain evidence="3">ATCC 35852 / DSM 46488 / JCM 4925 / NBRC 14057 / NRRL 8057</strain>
        <plasmid evidence="3">Plasmid pSCATT</plasmid>
    </source>
</reference>